<name>E4X775_OIKDI</name>
<dbReference type="EMBL" id="FN653027">
    <property type="protein sequence ID" value="CBY07853.1"/>
    <property type="molecule type" value="Genomic_DNA"/>
</dbReference>
<feature type="region of interest" description="Disordered" evidence="1">
    <location>
        <begin position="202"/>
        <end position="245"/>
    </location>
</feature>
<dbReference type="AlphaFoldDB" id="E4X775"/>
<gene>
    <name evidence="2" type="ORF">GSOID_T00003208001</name>
    <name evidence="3" type="ORF">GSOID_T00023892001</name>
</gene>
<protein>
    <submittedName>
        <fullName evidence="2">Uncharacterized protein</fullName>
    </submittedName>
</protein>
<dbReference type="Pfam" id="PF13920">
    <property type="entry name" value="zf-C3HC4_3"/>
    <property type="match status" value="1"/>
</dbReference>
<evidence type="ECO:0000313" key="3">
    <source>
        <dbReference type="EMBL" id="CBY41800.1"/>
    </source>
</evidence>
<dbReference type="Proteomes" id="UP000001307">
    <property type="component" value="Unassembled WGS sequence"/>
</dbReference>
<sequence length="306" mass="34896">MAPPDPASVTTIRGASILNRAEIPMHRRGPPIGPNTSIKLVESIFQLVKRFSNLPAHLHAAEAITVENVRNSWFPMMAQLRIQFPDAFNENQVTITGHEHPIFQTLRDIWPERSQFDIQDRTIIIEFIIRSATEIGGRRTIRRNAARTTVINASMVNDNGERQPRPLDFDSIDDRENACRAYLFNKYSGHLHTLDNFYKNSTRAPTLPPIPDEMPESEQKRKMREPTEEPNSKKQKMTEESEDEELPEDETCQICYSKRRTHAFIHAIQPSSAHFICCESCANQCNYATSGCPLCRLPVVAVTKII</sequence>
<keyword evidence="4" id="KW-1185">Reference proteome</keyword>
<evidence type="ECO:0000313" key="2">
    <source>
        <dbReference type="EMBL" id="CBY07853.1"/>
    </source>
</evidence>
<dbReference type="InParanoid" id="E4X775"/>
<accession>E4X775</accession>
<dbReference type="Proteomes" id="UP000011014">
    <property type="component" value="Unassembled WGS sequence"/>
</dbReference>
<evidence type="ECO:0000256" key="1">
    <source>
        <dbReference type="SAM" id="MobiDB-lite"/>
    </source>
</evidence>
<organism evidence="2">
    <name type="scientific">Oikopleura dioica</name>
    <name type="common">Tunicate</name>
    <dbReference type="NCBI Taxonomy" id="34765"/>
    <lineage>
        <taxon>Eukaryota</taxon>
        <taxon>Metazoa</taxon>
        <taxon>Chordata</taxon>
        <taxon>Tunicata</taxon>
        <taxon>Appendicularia</taxon>
        <taxon>Copelata</taxon>
        <taxon>Oikopleuridae</taxon>
        <taxon>Oikopleura</taxon>
    </lineage>
</organism>
<dbReference type="InterPro" id="IPR013083">
    <property type="entry name" value="Znf_RING/FYVE/PHD"/>
</dbReference>
<evidence type="ECO:0000313" key="4">
    <source>
        <dbReference type="Proteomes" id="UP000001307"/>
    </source>
</evidence>
<reference evidence="2" key="1">
    <citation type="journal article" date="2010" name="Science">
        <title>Plasticity of animal genome architecture unmasked by rapid evolution of a pelagic tunicate.</title>
        <authorList>
            <person name="Denoeud F."/>
            <person name="Henriet S."/>
            <person name="Mungpakdee S."/>
            <person name="Aury J.M."/>
            <person name="Da Silva C."/>
            <person name="Brinkmann H."/>
            <person name="Mikhaleva J."/>
            <person name="Olsen L.C."/>
            <person name="Jubin C."/>
            <person name="Canestro C."/>
            <person name="Bouquet J.M."/>
            <person name="Danks G."/>
            <person name="Poulain J."/>
            <person name="Campsteijn C."/>
            <person name="Adamski M."/>
            <person name="Cross I."/>
            <person name="Yadetie F."/>
            <person name="Muffato M."/>
            <person name="Louis A."/>
            <person name="Butcher S."/>
            <person name="Tsagkogeorga G."/>
            <person name="Konrad A."/>
            <person name="Singh S."/>
            <person name="Jensen M.F."/>
            <person name="Cong E.H."/>
            <person name="Eikeseth-Otteraa H."/>
            <person name="Noel B."/>
            <person name="Anthouard V."/>
            <person name="Porcel B.M."/>
            <person name="Kachouri-Lafond R."/>
            <person name="Nishino A."/>
            <person name="Ugolini M."/>
            <person name="Chourrout P."/>
            <person name="Nishida H."/>
            <person name="Aasland R."/>
            <person name="Huzurbazar S."/>
            <person name="Westhof E."/>
            <person name="Delsuc F."/>
            <person name="Lehrach H."/>
            <person name="Reinhardt R."/>
            <person name="Weissenbach J."/>
            <person name="Roy S.W."/>
            <person name="Artiguenave F."/>
            <person name="Postlethwait J.H."/>
            <person name="Manak J.R."/>
            <person name="Thompson E.M."/>
            <person name="Jaillon O."/>
            <person name="Du Pasquier L."/>
            <person name="Boudinot P."/>
            <person name="Liberles D.A."/>
            <person name="Volff J.N."/>
            <person name="Philippe H."/>
            <person name="Lenhard B."/>
            <person name="Roest Crollius H."/>
            <person name="Wincker P."/>
            <person name="Chourrout D."/>
        </authorList>
    </citation>
    <scope>NUCLEOTIDE SEQUENCE [LARGE SCALE GENOMIC DNA]</scope>
</reference>
<feature type="compositionally biased region" description="Basic and acidic residues" evidence="1">
    <location>
        <begin position="217"/>
        <end position="239"/>
    </location>
</feature>
<dbReference type="OrthoDB" id="6078042at2759"/>
<dbReference type="EMBL" id="FN656649">
    <property type="protein sequence ID" value="CBY41800.1"/>
    <property type="molecule type" value="Genomic_DNA"/>
</dbReference>
<dbReference type="Gene3D" id="3.30.40.10">
    <property type="entry name" value="Zinc/RING finger domain, C3HC4 (zinc finger)"/>
    <property type="match status" value="1"/>
</dbReference>
<proteinExistence type="predicted"/>